<comment type="caution">
    <text evidence="5">The sequence shown here is derived from an EMBL/GenBank/DDBJ whole genome shotgun (WGS) entry which is preliminary data.</text>
</comment>
<keyword evidence="1 3" id="KW-0853">WD repeat</keyword>
<dbReference type="InterPro" id="IPR019775">
    <property type="entry name" value="WD40_repeat_CS"/>
</dbReference>
<feature type="repeat" description="WD" evidence="3">
    <location>
        <begin position="991"/>
        <end position="1009"/>
    </location>
</feature>
<dbReference type="Gene3D" id="2.130.10.10">
    <property type="entry name" value="YVTN repeat-like/Quinoprotein amine dehydrogenase"/>
    <property type="match status" value="5"/>
</dbReference>
<evidence type="ECO:0000259" key="4">
    <source>
        <dbReference type="Pfam" id="PF20703"/>
    </source>
</evidence>
<evidence type="ECO:0000256" key="1">
    <source>
        <dbReference type="ARBA" id="ARBA00022574"/>
    </source>
</evidence>
<dbReference type="Pfam" id="PF00400">
    <property type="entry name" value="WD40"/>
    <property type="match status" value="12"/>
</dbReference>
<name>A0ABV6N6B8_9PSEU</name>
<feature type="domain" description="Novel STAND NTPase 1" evidence="4">
    <location>
        <begin position="134"/>
        <end position="539"/>
    </location>
</feature>
<dbReference type="InterPro" id="IPR015943">
    <property type="entry name" value="WD40/YVTN_repeat-like_dom_sf"/>
</dbReference>
<feature type="repeat" description="WD" evidence="3">
    <location>
        <begin position="712"/>
        <end position="745"/>
    </location>
</feature>
<keyword evidence="2" id="KW-0677">Repeat</keyword>
<evidence type="ECO:0000313" key="5">
    <source>
        <dbReference type="EMBL" id="MFC0548107.1"/>
    </source>
</evidence>
<dbReference type="PROSITE" id="PS00678">
    <property type="entry name" value="WD_REPEATS_1"/>
    <property type="match status" value="5"/>
</dbReference>
<dbReference type="InterPro" id="IPR049052">
    <property type="entry name" value="nSTAND1"/>
</dbReference>
<feature type="repeat" description="WD" evidence="3">
    <location>
        <begin position="803"/>
        <end position="844"/>
    </location>
</feature>
<feature type="repeat" description="WD" evidence="3">
    <location>
        <begin position="1163"/>
        <end position="1204"/>
    </location>
</feature>
<evidence type="ECO:0000256" key="3">
    <source>
        <dbReference type="PROSITE-ProRule" id="PRU00221"/>
    </source>
</evidence>
<dbReference type="EMBL" id="JBHLUD010000015">
    <property type="protein sequence ID" value="MFC0548107.1"/>
    <property type="molecule type" value="Genomic_DNA"/>
</dbReference>
<feature type="repeat" description="WD" evidence="3">
    <location>
        <begin position="1124"/>
        <end position="1151"/>
    </location>
</feature>
<dbReference type="PRINTS" id="PR00320">
    <property type="entry name" value="GPROTEINBRPT"/>
</dbReference>
<dbReference type="InterPro" id="IPR001680">
    <property type="entry name" value="WD40_rpt"/>
</dbReference>
<dbReference type="PANTHER" id="PTHR19879:SF9">
    <property type="entry name" value="TRANSCRIPTION INITIATION FACTOR TFIID SUBUNIT 5"/>
    <property type="match status" value="1"/>
</dbReference>
<gene>
    <name evidence="5" type="ORF">ACFFH7_41835</name>
</gene>
<feature type="repeat" description="WD" evidence="3">
    <location>
        <begin position="943"/>
        <end position="972"/>
    </location>
</feature>
<proteinExistence type="predicted"/>
<dbReference type="CDD" id="cd00200">
    <property type="entry name" value="WD40"/>
    <property type="match status" value="2"/>
</dbReference>
<evidence type="ECO:0000313" key="6">
    <source>
        <dbReference type="Proteomes" id="UP001589810"/>
    </source>
</evidence>
<feature type="repeat" description="WD" evidence="3">
    <location>
        <begin position="758"/>
        <end position="791"/>
    </location>
</feature>
<protein>
    <submittedName>
        <fullName evidence="5">AAA family ATPase</fullName>
    </submittedName>
</protein>
<feature type="repeat" description="WD" evidence="3">
    <location>
        <begin position="849"/>
        <end position="890"/>
    </location>
</feature>
<reference evidence="5 6" key="1">
    <citation type="submission" date="2024-09" db="EMBL/GenBank/DDBJ databases">
        <authorList>
            <person name="Sun Q."/>
            <person name="Mori K."/>
        </authorList>
    </citation>
    <scope>NUCLEOTIDE SEQUENCE [LARGE SCALE GENOMIC DNA]</scope>
    <source>
        <strain evidence="5 6">TBRC 1432</strain>
    </source>
</reference>
<dbReference type="Gene3D" id="3.40.50.300">
    <property type="entry name" value="P-loop containing nucleotide triphosphate hydrolases"/>
    <property type="match status" value="1"/>
</dbReference>
<dbReference type="SUPFAM" id="SSF52540">
    <property type="entry name" value="P-loop containing nucleoside triphosphate hydrolases"/>
    <property type="match status" value="1"/>
</dbReference>
<dbReference type="InterPro" id="IPR027417">
    <property type="entry name" value="P-loop_NTPase"/>
</dbReference>
<dbReference type="PROSITE" id="PS50294">
    <property type="entry name" value="WD_REPEATS_REGION"/>
    <property type="match status" value="6"/>
</dbReference>
<dbReference type="RefSeq" id="WP_273938058.1">
    <property type="nucleotide sequence ID" value="NZ_CP097263.1"/>
</dbReference>
<dbReference type="PROSITE" id="PS50082">
    <property type="entry name" value="WD_REPEATS_2"/>
    <property type="match status" value="11"/>
</dbReference>
<dbReference type="SMART" id="SM00320">
    <property type="entry name" value="WD40"/>
    <property type="match status" value="13"/>
</dbReference>
<sequence>MSSSGPVLGPRGQFAERFALLYAEAGEPPLKRVTESVARARKVDERGRPVRVPAQRVSDWRRGRNVPARFSALQAVLEVLVGEARKLRATPVVEGLYDLADWRRLWEQALASPVTSEEEGAPAEPAAEDSGACPYRGLAVFRQEDAGWFYGRERSTAALVSRLASAVRTGGIVMLVGASGAGKSSLMRAGLGPAVQEGALGPGEWPTVVLTPTVDPLKELVRLVPELAEAIDDGSADYDEDKFTAKVREAVAAYGERVAGAGARPVLMVDQFEETFTLADDEERRGLFVAALHAACTGEGQALVVLGVRADFYGRCLDYRELAEALQDRQMVLGAMTVAELREAVARPARAVGLTLEAGLVDLMLSDLGVNTTRNGQGTYDAGALPLLSHALLATWQRRQAGRMTVAGYRAAGGIQGAVAATAERAWADLDVAGQAAARPVLLRLVRVGEDTQDTRRRSSRQELLEQAVSPAPAEEALEVLARARLITLDAGIVEITHEALLQAWPRLRGWIDRDRAGNLLRQRLEEDAESWEAEHRDSTLLYRGGRLEAAQQWARTADPGVLTTVAKAYLDNSIRHRRRALWLRRSGVAAVAVLVTIAVVAATLAFNQRDDALYSGVLAEADNAMTTDPSLAAQLALVAHRMRPEDPAATSRVLSAASAPLATVLDGHTGAVYLTTFSPDGKLLATASYDNTVRLWDVHDRQRPTPLGQPITGFGSWVSSAVFSPDGKTLAAAGDDHLVRLFDITDPAHPKLIGQPLNQDTGTVYLIAFSPDGKTLAAACEHQKAQLWDVHDLARPEALPPLTGHVKPVRSIAFSPNGHYLAAGGDDQSVLLYDVTDPRAAVQVGAPMTGYKGTVHSVAFNRDSSMLASGSEDGSVRLWDVRNPSSMPEIGLPLSGLSPQWSVAFTPDGRILGAAGQDGSARLWNLADPAQPGLIGQPLTGSNNLYAMGFSPDGNTLVTGGGDTEVRLWTMPAPLGIGQPGGIGPPAPRPDGKVVATGTSDGSVRLWDTSDPARPRPLGLISGLDGVSQLRFTPNGKVLIVTGGNKGVRLYDVSDPNHPAQLGATIPLQTRYSSMLAVSPDGRLMASDRDDHSAQLYDISDPAHAKPLGGPVIKHGDRPSDYIYAAVFTPDSKTLITASATNTVRLWDISDPAAPKPLGQPLTGHQDAVGMLALTPDGQTLATAGDDDFVLLWDVADPTHPRQLSKLTGYNKGMQSVRFSADGRTLITGNADQGVRMWDVSSPSHPVAMGPSVVQRNLAGDFAAYLPDTNYIVYTTSPDSALRTMDLNLDHAIDRICASTRNVLTQSVWSLRLPDLPYDPPCK</sequence>
<dbReference type="PANTHER" id="PTHR19879">
    <property type="entry name" value="TRANSCRIPTION INITIATION FACTOR TFIID"/>
    <property type="match status" value="1"/>
</dbReference>
<feature type="repeat" description="WD" evidence="3">
    <location>
        <begin position="1208"/>
        <end position="1249"/>
    </location>
</feature>
<organism evidence="5 6">
    <name type="scientific">Kutzneria chonburiensis</name>
    <dbReference type="NCBI Taxonomy" id="1483604"/>
    <lineage>
        <taxon>Bacteria</taxon>
        <taxon>Bacillati</taxon>
        <taxon>Actinomycetota</taxon>
        <taxon>Actinomycetes</taxon>
        <taxon>Pseudonocardiales</taxon>
        <taxon>Pseudonocardiaceae</taxon>
        <taxon>Kutzneria</taxon>
    </lineage>
</organism>
<dbReference type="Proteomes" id="UP001589810">
    <property type="component" value="Unassembled WGS sequence"/>
</dbReference>
<dbReference type="SUPFAM" id="SSF50978">
    <property type="entry name" value="WD40 repeat-like"/>
    <property type="match status" value="2"/>
</dbReference>
<evidence type="ECO:0000256" key="2">
    <source>
        <dbReference type="ARBA" id="ARBA00022737"/>
    </source>
</evidence>
<dbReference type="InterPro" id="IPR036322">
    <property type="entry name" value="WD40_repeat_dom_sf"/>
</dbReference>
<dbReference type="Pfam" id="PF20703">
    <property type="entry name" value="nSTAND1"/>
    <property type="match status" value="1"/>
</dbReference>
<keyword evidence="6" id="KW-1185">Reference proteome</keyword>
<dbReference type="InterPro" id="IPR020472">
    <property type="entry name" value="WD40_PAC1"/>
</dbReference>
<feature type="repeat" description="WD" evidence="3">
    <location>
        <begin position="903"/>
        <end position="927"/>
    </location>
</feature>
<feature type="repeat" description="WD" evidence="3">
    <location>
        <begin position="666"/>
        <end position="707"/>
    </location>
</feature>
<accession>A0ABV6N6B8</accession>